<reference evidence="1 2" key="1">
    <citation type="journal article" date="2019" name="Sci. Rep.">
        <title>Orb-weaving spider Araneus ventricosus genome elucidates the spidroin gene catalogue.</title>
        <authorList>
            <person name="Kono N."/>
            <person name="Nakamura H."/>
            <person name="Ohtoshi R."/>
            <person name="Moran D.A.P."/>
            <person name="Shinohara A."/>
            <person name="Yoshida Y."/>
            <person name="Fujiwara M."/>
            <person name="Mori M."/>
            <person name="Tomita M."/>
            <person name="Arakawa K."/>
        </authorList>
    </citation>
    <scope>NUCLEOTIDE SEQUENCE [LARGE SCALE GENOMIC DNA]</scope>
</reference>
<dbReference type="PANTHER" id="PTHR47331:SF1">
    <property type="entry name" value="GAG-LIKE PROTEIN"/>
    <property type="match status" value="1"/>
</dbReference>
<evidence type="ECO:0008006" key="3">
    <source>
        <dbReference type="Google" id="ProtNLM"/>
    </source>
</evidence>
<keyword evidence="2" id="KW-1185">Reference proteome</keyword>
<dbReference type="EMBL" id="BGPR01018592">
    <property type="protein sequence ID" value="GBN79577.1"/>
    <property type="molecule type" value="Genomic_DNA"/>
</dbReference>
<name>A0A4Y2RUP1_ARAVE</name>
<sequence length="251" mass="28142">MKQFEVLDKSVICDCVDPLPKGPWMKELMVKNIVITDTEESVSLLIGADIAATILTGRQENLPCGILAVETLLGWTVSGKPSLDEGTENFAMLATSLLIKEASITYIWNLEEWSKLVIIEEVSPDDVNNFGHYLPHRPVIKQEGSTKVRPVFDASAWVKSTPSSNQYLNCGPNLIEFIPSLLLRFRERKYGVSADIEKAFLQINVRKSDRDYLRFHGGQKTRTIKGLSSCQGGFRCSQQSFFTGNNFEIPH</sequence>
<dbReference type="PANTHER" id="PTHR47331">
    <property type="entry name" value="PHD-TYPE DOMAIN-CONTAINING PROTEIN"/>
    <property type="match status" value="1"/>
</dbReference>
<accession>A0A4Y2RUP1</accession>
<dbReference type="SUPFAM" id="SSF56672">
    <property type="entry name" value="DNA/RNA polymerases"/>
    <property type="match status" value="1"/>
</dbReference>
<dbReference type="AlphaFoldDB" id="A0A4Y2RUP1"/>
<proteinExistence type="predicted"/>
<organism evidence="1 2">
    <name type="scientific">Araneus ventricosus</name>
    <name type="common">Orbweaver spider</name>
    <name type="synonym">Epeira ventricosa</name>
    <dbReference type="NCBI Taxonomy" id="182803"/>
    <lineage>
        <taxon>Eukaryota</taxon>
        <taxon>Metazoa</taxon>
        <taxon>Ecdysozoa</taxon>
        <taxon>Arthropoda</taxon>
        <taxon>Chelicerata</taxon>
        <taxon>Arachnida</taxon>
        <taxon>Araneae</taxon>
        <taxon>Araneomorphae</taxon>
        <taxon>Entelegynae</taxon>
        <taxon>Araneoidea</taxon>
        <taxon>Araneidae</taxon>
        <taxon>Araneus</taxon>
    </lineage>
</organism>
<evidence type="ECO:0000313" key="1">
    <source>
        <dbReference type="EMBL" id="GBN79577.1"/>
    </source>
</evidence>
<dbReference type="Proteomes" id="UP000499080">
    <property type="component" value="Unassembled WGS sequence"/>
</dbReference>
<gene>
    <name evidence="1" type="ORF">AVEN_74291_1</name>
</gene>
<dbReference type="OrthoDB" id="5864674at2759"/>
<comment type="caution">
    <text evidence="1">The sequence shown here is derived from an EMBL/GenBank/DDBJ whole genome shotgun (WGS) entry which is preliminary data.</text>
</comment>
<evidence type="ECO:0000313" key="2">
    <source>
        <dbReference type="Proteomes" id="UP000499080"/>
    </source>
</evidence>
<dbReference type="InterPro" id="IPR043502">
    <property type="entry name" value="DNA/RNA_pol_sf"/>
</dbReference>
<dbReference type="GO" id="GO:0071897">
    <property type="term" value="P:DNA biosynthetic process"/>
    <property type="evidence" value="ECO:0007669"/>
    <property type="project" value="UniProtKB-ARBA"/>
</dbReference>
<protein>
    <recommendedName>
        <fullName evidence="3">Peptidase aspartic putative domain-containing protein</fullName>
    </recommendedName>
</protein>